<protein>
    <submittedName>
        <fullName evidence="2">Uncharacterized protein MANES_18G023000</fullName>
    </submittedName>
</protein>
<dbReference type="PANTHER" id="PTHR33872:SF2">
    <property type="entry name" value="DNA POLYMERASE EPSILON CATALYTIC SUBUNIT A"/>
    <property type="match status" value="1"/>
</dbReference>
<organism evidence="2">
    <name type="scientific">Rhizophora mucronata</name>
    <name type="common">Asiatic mangrove</name>
    <dbReference type="NCBI Taxonomy" id="61149"/>
    <lineage>
        <taxon>Eukaryota</taxon>
        <taxon>Viridiplantae</taxon>
        <taxon>Streptophyta</taxon>
        <taxon>Embryophyta</taxon>
        <taxon>Tracheophyta</taxon>
        <taxon>Spermatophyta</taxon>
        <taxon>Magnoliopsida</taxon>
        <taxon>eudicotyledons</taxon>
        <taxon>Gunneridae</taxon>
        <taxon>Pentapetalae</taxon>
        <taxon>rosids</taxon>
        <taxon>fabids</taxon>
        <taxon>Malpighiales</taxon>
        <taxon>Rhizophoraceae</taxon>
        <taxon>Rhizophora</taxon>
    </lineage>
</organism>
<dbReference type="EMBL" id="GGEC01013832">
    <property type="protein sequence ID" value="MBW94315.1"/>
    <property type="molecule type" value="Transcribed_RNA"/>
</dbReference>
<accession>A0A2P2JLH0</accession>
<dbReference type="PANTHER" id="PTHR33872">
    <property type="entry name" value="DNA POLYMERASE EPSILON CATALYTIC SUBUNIT A"/>
    <property type="match status" value="1"/>
</dbReference>
<evidence type="ECO:0000256" key="1">
    <source>
        <dbReference type="SAM" id="MobiDB-lite"/>
    </source>
</evidence>
<proteinExistence type="predicted"/>
<dbReference type="AlphaFoldDB" id="A0A2P2JLH0"/>
<evidence type="ECO:0000313" key="2">
    <source>
        <dbReference type="EMBL" id="MBW94315.1"/>
    </source>
</evidence>
<name>A0A2P2JLH0_RHIMU</name>
<feature type="compositionally biased region" description="Polar residues" evidence="1">
    <location>
        <begin position="76"/>
        <end position="86"/>
    </location>
</feature>
<feature type="region of interest" description="Disordered" evidence="1">
    <location>
        <begin position="47"/>
        <end position="86"/>
    </location>
</feature>
<reference evidence="2" key="1">
    <citation type="submission" date="2018-02" db="EMBL/GenBank/DDBJ databases">
        <title>Rhizophora mucronata_Transcriptome.</title>
        <authorList>
            <person name="Meera S.P."/>
            <person name="Sreeshan A."/>
            <person name="Augustine A."/>
        </authorList>
    </citation>
    <scope>NUCLEOTIDE SEQUENCE</scope>
    <source>
        <tissue evidence="2">Leaf</tissue>
    </source>
</reference>
<sequence>MGSLMAGWDSHVLDRDPKLAKYKRNWSFTKEEIEAYWNSKKKIQEEHLRAISSPSESESSQDGTETGDGLKHKRSSSLPSTKTKQSFMDLETEASFEKLVQTNGWWTRSNWAFLNEPPVIERSSNTYAAQFHIANLASSEANA</sequence>